<accession>A0A8H3WVN3</accession>
<gene>
    <name evidence="2" type="ORF">F8M41_016481</name>
</gene>
<feature type="region of interest" description="Disordered" evidence="1">
    <location>
        <begin position="27"/>
        <end position="50"/>
    </location>
</feature>
<dbReference type="EMBL" id="WTPW01003579">
    <property type="protein sequence ID" value="KAF0337578.1"/>
    <property type="molecule type" value="Genomic_DNA"/>
</dbReference>
<dbReference type="OrthoDB" id="2422680at2759"/>
<organism evidence="2 3">
    <name type="scientific">Gigaspora margarita</name>
    <dbReference type="NCBI Taxonomy" id="4874"/>
    <lineage>
        <taxon>Eukaryota</taxon>
        <taxon>Fungi</taxon>
        <taxon>Fungi incertae sedis</taxon>
        <taxon>Mucoromycota</taxon>
        <taxon>Glomeromycotina</taxon>
        <taxon>Glomeromycetes</taxon>
        <taxon>Diversisporales</taxon>
        <taxon>Gigasporaceae</taxon>
        <taxon>Gigaspora</taxon>
    </lineage>
</organism>
<reference evidence="2 3" key="1">
    <citation type="journal article" date="2019" name="Environ. Microbiol.">
        <title>At the nexus of three kingdoms: the genome of the mycorrhizal fungus Gigaspora margarita provides insights into plant, endobacterial and fungal interactions.</title>
        <authorList>
            <person name="Venice F."/>
            <person name="Ghignone S."/>
            <person name="Salvioli di Fossalunga A."/>
            <person name="Amselem J."/>
            <person name="Novero M."/>
            <person name="Xianan X."/>
            <person name="Sedzielewska Toro K."/>
            <person name="Morin E."/>
            <person name="Lipzen A."/>
            <person name="Grigoriev I.V."/>
            <person name="Henrissat B."/>
            <person name="Martin F.M."/>
            <person name="Bonfante P."/>
        </authorList>
    </citation>
    <scope>NUCLEOTIDE SEQUENCE [LARGE SCALE GENOMIC DNA]</scope>
    <source>
        <strain evidence="2 3">BEG34</strain>
    </source>
</reference>
<proteinExistence type="predicted"/>
<evidence type="ECO:0000256" key="1">
    <source>
        <dbReference type="SAM" id="MobiDB-lite"/>
    </source>
</evidence>
<evidence type="ECO:0000313" key="2">
    <source>
        <dbReference type="EMBL" id="KAF0337578.1"/>
    </source>
</evidence>
<dbReference type="Proteomes" id="UP000439903">
    <property type="component" value="Unassembled WGS sequence"/>
</dbReference>
<evidence type="ECO:0000313" key="3">
    <source>
        <dbReference type="Proteomes" id="UP000439903"/>
    </source>
</evidence>
<comment type="caution">
    <text evidence="2">The sequence shown here is derived from an EMBL/GenBank/DDBJ whole genome shotgun (WGS) entry which is preliminary data.</text>
</comment>
<dbReference type="AlphaFoldDB" id="A0A8H3WVN3"/>
<keyword evidence="3" id="KW-1185">Reference proteome</keyword>
<name>A0A8H3WVN3_GIGMA</name>
<protein>
    <submittedName>
        <fullName evidence="2">Uncharacterized protein</fullName>
    </submittedName>
</protein>
<sequence length="108" mass="12441">MKSLRAQASESKALDDITNAITSIGKCKRERKRKRESNDDDENNIETFDNEQTTIENYATSARELSNDPAMSSFEIKASFKQISTWEHVISKMKINENLMKDVCLQMF</sequence>